<accession>A0ABD3CMU1</accession>
<dbReference type="EMBL" id="JAVIJP010000032">
    <property type="protein sequence ID" value="KAL3630948.1"/>
    <property type="molecule type" value="Genomic_DNA"/>
</dbReference>
<protein>
    <submittedName>
        <fullName evidence="1">Uncharacterized protein</fullName>
    </submittedName>
</protein>
<organism evidence="1 2">
    <name type="scientific">Castilleja foliolosa</name>
    <dbReference type="NCBI Taxonomy" id="1961234"/>
    <lineage>
        <taxon>Eukaryota</taxon>
        <taxon>Viridiplantae</taxon>
        <taxon>Streptophyta</taxon>
        <taxon>Embryophyta</taxon>
        <taxon>Tracheophyta</taxon>
        <taxon>Spermatophyta</taxon>
        <taxon>Magnoliopsida</taxon>
        <taxon>eudicotyledons</taxon>
        <taxon>Gunneridae</taxon>
        <taxon>Pentapetalae</taxon>
        <taxon>asterids</taxon>
        <taxon>lamiids</taxon>
        <taxon>Lamiales</taxon>
        <taxon>Orobanchaceae</taxon>
        <taxon>Pedicularideae</taxon>
        <taxon>Castillejinae</taxon>
        <taxon>Castilleja</taxon>
    </lineage>
</organism>
<sequence length="51" mass="5694">MKIKGFLLGHFLSSSSITTHVSGKSIFLSNSPFIFIFRYFCTKSVSNCNIS</sequence>
<dbReference type="AlphaFoldDB" id="A0ABD3CMU1"/>
<gene>
    <name evidence="1" type="ORF">CASFOL_023932</name>
</gene>
<dbReference type="Proteomes" id="UP001632038">
    <property type="component" value="Unassembled WGS sequence"/>
</dbReference>
<reference evidence="2" key="1">
    <citation type="journal article" date="2024" name="IScience">
        <title>Strigolactones Initiate the Formation of Haustorium-like Structures in Castilleja.</title>
        <authorList>
            <person name="Buerger M."/>
            <person name="Peterson D."/>
            <person name="Chory J."/>
        </authorList>
    </citation>
    <scope>NUCLEOTIDE SEQUENCE [LARGE SCALE GENOMIC DNA]</scope>
</reference>
<proteinExistence type="predicted"/>
<comment type="caution">
    <text evidence="1">The sequence shown here is derived from an EMBL/GenBank/DDBJ whole genome shotgun (WGS) entry which is preliminary data.</text>
</comment>
<name>A0ABD3CMU1_9LAMI</name>
<evidence type="ECO:0000313" key="1">
    <source>
        <dbReference type="EMBL" id="KAL3630948.1"/>
    </source>
</evidence>
<keyword evidence="2" id="KW-1185">Reference proteome</keyword>
<evidence type="ECO:0000313" key="2">
    <source>
        <dbReference type="Proteomes" id="UP001632038"/>
    </source>
</evidence>